<sequence>MITNMKKEKKKGYTLIETITVMFMVLILFSAISHIGNSIKKIKEYVAVKGTILEVVNIISYGKQYCRNSEGQGIVEIYMESGEVKLKDVSSKYKIIKEIKLPKGLRFLSNQELYINNKGQIESNTIRILDSDKNLYRITISTGVDTINIYEE</sequence>
<comment type="caution">
    <text evidence="2">The sequence shown here is derived from an EMBL/GenBank/DDBJ whole genome shotgun (WGS) entry which is preliminary data.</text>
</comment>
<organism evidence="2 3">
    <name type="scientific">Clostridium celatum DSM 1785</name>
    <dbReference type="NCBI Taxonomy" id="545697"/>
    <lineage>
        <taxon>Bacteria</taxon>
        <taxon>Bacillati</taxon>
        <taxon>Bacillota</taxon>
        <taxon>Clostridia</taxon>
        <taxon>Eubacteriales</taxon>
        <taxon>Clostridiaceae</taxon>
        <taxon>Clostridium</taxon>
    </lineage>
</organism>
<keyword evidence="1" id="KW-0812">Transmembrane</keyword>
<keyword evidence="1" id="KW-0472">Membrane</keyword>
<dbReference type="eggNOG" id="ENOG5030GGY">
    <property type="taxonomic scope" value="Bacteria"/>
</dbReference>
<gene>
    <name evidence="2" type="ORF">HMPREF0216_01582</name>
</gene>
<proteinExistence type="predicted"/>
<keyword evidence="3" id="KW-1185">Reference proteome</keyword>
<evidence type="ECO:0000313" key="3">
    <source>
        <dbReference type="Proteomes" id="UP000010420"/>
    </source>
</evidence>
<dbReference type="EMBL" id="AMEZ01000048">
    <property type="protein sequence ID" value="EKY26979.1"/>
    <property type="molecule type" value="Genomic_DNA"/>
</dbReference>
<feature type="transmembrane region" description="Helical" evidence="1">
    <location>
        <begin position="12"/>
        <end position="32"/>
    </location>
</feature>
<dbReference type="HOGENOM" id="CLU_144028_1_0_9"/>
<keyword evidence="1" id="KW-1133">Transmembrane helix</keyword>
<dbReference type="PROSITE" id="PS00409">
    <property type="entry name" value="PROKAR_NTER_METHYL"/>
    <property type="match status" value="1"/>
</dbReference>
<reference evidence="2 3" key="1">
    <citation type="submission" date="2012-05" db="EMBL/GenBank/DDBJ databases">
        <authorList>
            <person name="Weinstock G."/>
            <person name="Sodergren E."/>
            <person name="Lobos E.A."/>
            <person name="Fulton L."/>
            <person name="Fulton R."/>
            <person name="Courtney L."/>
            <person name="Fronick C."/>
            <person name="O'Laughlin M."/>
            <person name="Godfrey J."/>
            <person name="Wilson R.M."/>
            <person name="Miner T."/>
            <person name="Farmer C."/>
            <person name="Delehaunty K."/>
            <person name="Cordes M."/>
            <person name="Minx P."/>
            <person name="Tomlinson C."/>
            <person name="Chen J."/>
            <person name="Wollam A."/>
            <person name="Pepin K.H."/>
            <person name="Bhonagiri V."/>
            <person name="Zhang X."/>
            <person name="Suruliraj S."/>
            <person name="Warren W."/>
            <person name="Mitreva M."/>
            <person name="Mardis E.R."/>
            <person name="Wilson R.K."/>
        </authorList>
    </citation>
    <scope>NUCLEOTIDE SEQUENCE [LARGE SCALE GENOMIC DNA]</scope>
    <source>
        <strain evidence="2 3">DSM 1785</strain>
    </source>
</reference>
<dbReference type="InterPro" id="IPR012902">
    <property type="entry name" value="N_methyl_site"/>
</dbReference>
<protein>
    <submittedName>
        <fullName evidence="2">Prepilin-type cleavage/methylation protein</fullName>
    </submittedName>
</protein>
<evidence type="ECO:0000313" key="2">
    <source>
        <dbReference type="EMBL" id="EKY26979.1"/>
    </source>
</evidence>
<evidence type="ECO:0000256" key="1">
    <source>
        <dbReference type="SAM" id="Phobius"/>
    </source>
</evidence>
<dbReference type="AlphaFoldDB" id="L1QG48"/>
<dbReference type="Proteomes" id="UP000010420">
    <property type="component" value="Unassembled WGS sequence"/>
</dbReference>
<dbReference type="STRING" id="545697.HMPREF0216_01582"/>
<dbReference type="PATRIC" id="fig|545697.3.peg.1558"/>
<accession>L1QG48</accession>
<name>L1QG48_9CLOT</name>